<dbReference type="InterPro" id="IPR000008">
    <property type="entry name" value="C2_dom"/>
</dbReference>
<evidence type="ECO:0000256" key="4">
    <source>
        <dbReference type="ARBA" id="ARBA00022475"/>
    </source>
</evidence>
<dbReference type="PANTHER" id="PTHR10336">
    <property type="entry name" value="PHOSPHOINOSITIDE-SPECIFIC PHOSPHOLIPASE C FAMILY PROTEIN"/>
    <property type="match status" value="1"/>
</dbReference>
<dbReference type="PROSITE" id="PS50004">
    <property type="entry name" value="C2"/>
    <property type="match status" value="1"/>
</dbReference>
<dbReference type="STRING" id="885580.ENSFDAP00000000323"/>
<name>A0A091DNE4_FUKDA</name>
<dbReference type="InterPro" id="IPR046971">
    <property type="entry name" value="PLC-eta2_EFh"/>
</dbReference>
<evidence type="ECO:0000256" key="13">
    <source>
        <dbReference type="ARBA" id="ARBA00023136"/>
    </source>
</evidence>
<dbReference type="InterPro" id="IPR017946">
    <property type="entry name" value="PLC-like_Pdiesterase_TIM-brl"/>
</dbReference>
<feature type="region of interest" description="Disordered" evidence="18">
    <location>
        <begin position="541"/>
        <end position="630"/>
    </location>
</feature>
<dbReference type="InterPro" id="IPR000909">
    <property type="entry name" value="PLipase_C_PInositol-sp_X_dom"/>
</dbReference>
<dbReference type="GO" id="GO:0005509">
    <property type="term" value="F:calcium ion binding"/>
    <property type="evidence" value="ECO:0007669"/>
    <property type="project" value="InterPro"/>
</dbReference>
<accession>A0A091DNE4</accession>
<feature type="compositionally biased region" description="Basic and acidic residues" evidence="18">
    <location>
        <begin position="1315"/>
        <end position="1327"/>
    </location>
</feature>
<evidence type="ECO:0000256" key="11">
    <source>
        <dbReference type="ARBA" id="ARBA00022963"/>
    </source>
</evidence>
<feature type="region of interest" description="Disordered" evidence="18">
    <location>
        <begin position="1484"/>
        <end position="1579"/>
    </location>
</feature>
<feature type="compositionally biased region" description="Polar residues" evidence="18">
    <location>
        <begin position="1160"/>
        <end position="1170"/>
    </location>
</feature>
<comment type="subcellular location">
    <subcellularLocation>
        <location evidence="2">Cell membrane</location>
    </subcellularLocation>
    <subcellularLocation>
        <location evidence="3">Cytoplasm</location>
    </subcellularLocation>
</comment>
<dbReference type="GO" id="GO:0005886">
    <property type="term" value="C:plasma membrane"/>
    <property type="evidence" value="ECO:0007669"/>
    <property type="project" value="UniProtKB-SubCell"/>
</dbReference>
<evidence type="ECO:0000256" key="18">
    <source>
        <dbReference type="SAM" id="MobiDB-lite"/>
    </source>
</evidence>
<evidence type="ECO:0000256" key="14">
    <source>
        <dbReference type="ARBA" id="ARBA00023224"/>
    </source>
</evidence>
<dbReference type="Gene3D" id="1.10.238.10">
    <property type="entry name" value="EF-hand"/>
    <property type="match status" value="2"/>
</dbReference>
<dbReference type="InterPro" id="IPR011992">
    <property type="entry name" value="EF-hand-dom_pair"/>
</dbReference>
<dbReference type="GO" id="GO:0051209">
    <property type="term" value="P:release of sequestered calcium ion into cytosol"/>
    <property type="evidence" value="ECO:0007669"/>
    <property type="project" value="TreeGrafter"/>
</dbReference>
<dbReference type="InterPro" id="IPR035892">
    <property type="entry name" value="C2_domain_sf"/>
</dbReference>
<evidence type="ECO:0000259" key="22">
    <source>
        <dbReference type="PROSITE" id="PS50222"/>
    </source>
</evidence>
<dbReference type="CDD" id="cd00275">
    <property type="entry name" value="C2_PLC_like"/>
    <property type="match status" value="1"/>
</dbReference>
<evidence type="ECO:0000256" key="7">
    <source>
        <dbReference type="ARBA" id="ARBA00022723"/>
    </source>
</evidence>
<dbReference type="PROSITE" id="PS50007">
    <property type="entry name" value="PIPLC_X_DOMAIN"/>
    <property type="match status" value="1"/>
</dbReference>
<comment type="cofactor">
    <cofactor evidence="1">
        <name>Ca(2+)</name>
        <dbReference type="ChEBI" id="CHEBI:29108"/>
    </cofactor>
</comment>
<evidence type="ECO:0000256" key="3">
    <source>
        <dbReference type="ARBA" id="ARBA00004496"/>
    </source>
</evidence>
<evidence type="ECO:0000259" key="21">
    <source>
        <dbReference type="PROSITE" id="PS50008"/>
    </source>
</evidence>
<evidence type="ECO:0000256" key="16">
    <source>
        <dbReference type="ARBA" id="ARBA00054490"/>
    </source>
</evidence>
<keyword evidence="6" id="KW-0597">Phosphoprotein</keyword>
<evidence type="ECO:0000259" key="19">
    <source>
        <dbReference type="PROSITE" id="PS50003"/>
    </source>
</evidence>
<evidence type="ECO:0000256" key="1">
    <source>
        <dbReference type="ARBA" id="ARBA00001913"/>
    </source>
</evidence>
<keyword evidence="5" id="KW-0963">Cytoplasm</keyword>
<feature type="compositionally biased region" description="Low complexity" evidence="18">
    <location>
        <begin position="1097"/>
        <end position="1121"/>
    </location>
</feature>
<feature type="region of interest" description="Disordered" evidence="18">
    <location>
        <begin position="1357"/>
        <end position="1420"/>
    </location>
</feature>
<keyword evidence="7" id="KW-0479">Metal-binding</keyword>
<keyword evidence="8" id="KW-0677">Repeat</keyword>
<evidence type="ECO:0000256" key="17">
    <source>
        <dbReference type="RuleBase" id="RU361133"/>
    </source>
</evidence>
<evidence type="ECO:0000256" key="8">
    <source>
        <dbReference type="ARBA" id="ARBA00022737"/>
    </source>
</evidence>
<dbReference type="SMART" id="SM00149">
    <property type="entry name" value="PLCYc"/>
    <property type="match status" value="1"/>
</dbReference>
<dbReference type="SMART" id="SM00233">
    <property type="entry name" value="PH"/>
    <property type="match status" value="1"/>
</dbReference>
<dbReference type="PANTHER" id="PTHR10336:SF166">
    <property type="entry name" value="1-PHOSPHATIDYLINOSITOL 4,5-BISPHOSPHATE PHOSPHODIESTERASE ETA-2"/>
    <property type="match status" value="1"/>
</dbReference>
<dbReference type="Gene3D" id="3.20.20.190">
    <property type="entry name" value="Phosphatidylinositol (PI) phosphodiesterase"/>
    <property type="match status" value="2"/>
</dbReference>
<evidence type="ECO:0000256" key="9">
    <source>
        <dbReference type="ARBA" id="ARBA00022801"/>
    </source>
</evidence>
<keyword evidence="9 17" id="KW-0378">Hydrolase</keyword>
<proteinExistence type="predicted"/>
<dbReference type="PRINTS" id="PR00390">
    <property type="entry name" value="PHPHLIPASEC"/>
</dbReference>
<keyword evidence="11 17" id="KW-0442">Lipid degradation</keyword>
<evidence type="ECO:0000256" key="2">
    <source>
        <dbReference type="ARBA" id="ARBA00004236"/>
    </source>
</evidence>
<feature type="compositionally biased region" description="Low complexity" evidence="18">
    <location>
        <begin position="1510"/>
        <end position="1528"/>
    </location>
</feature>
<organism evidence="23 24">
    <name type="scientific">Fukomys damarensis</name>
    <name type="common">Damaraland mole rat</name>
    <name type="synonym">Cryptomys damarensis</name>
    <dbReference type="NCBI Taxonomy" id="885580"/>
    <lineage>
        <taxon>Eukaryota</taxon>
        <taxon>Metazoa</taxon>
        <taxon>Chordata</taxon>
        <taxon>Craniata</taxon>
        <taxon>Vertebrata</taxon>
        <taxon>Euteleostomi</taxon>
        <taxon>Mammalia</taxon>
        <taxon>Eutheria</taxon>
        <taxon>Euarchontoglires</taxon>
        <taxon>Glires</taxon>
        <taxon>Rodentia</taxon>
        <taxon>Hystricomorpha</taxon>
        <taxon>Bathyergidae</taxon>
        <taxon>Fukomys</taxon>
    </lineage>
</organism>
<dbReference type="CDD" id="cd16221">
    <property type="entry name" value="EFh_PI-PLCeta2"/>
    <property type="match status" value="1"/>
</dbReference>
<dbReference type="SMART" id="SM00054">
    <property type="entry name" value="EFh"/>
    <property type="match status" value="2"/>
</dbReference>
<keyword evidence="24" id="KW-1185">Reference proteome</keyword>
<feature type="compositionally biased region" description="Low complexity" evidence="18">
    <location>
        <begin position="1328"/>
        <end position="1337"/>
    </location>
</feature>
<dbReference type="Pfam" id="PF09279">
    <property type="entry name" value="EF-hand_like"/>
    <property type="match status" value="1"/>
</dbReference>
<evidence type="ECO:0000256" key="10">
    <source>
        <dbReference type="ARBA" id="ARBA00022837"/>
    </source>
</evidence>
<dbReference type="SUPFAM" id="SSF51695">
    <property type="entry name" value="PLC-like phosphodiesterases"/>
    <property type="match status" value="1"/>
</dbReference>
<dbReference type="FunFam" id="2.60.40.150:FF:000018">
    <property type="entry name" value="Phosphoinositide phospholipase C"/>
    <property type="match status" value="1"/>
</dbReference>
<dbReference type="FunFam" id="1.10.238.10:FF:000005">
    <property type="entry name" value="Phosphoinositide phospholipase C"/>
    <property type="match status" value="1"/>
</dbReference>
<dbReference type="CDD" id="cd13364">
    <property type="entry name" value="PH_PLC_eta"/>
    <property type="match status" value="1"/>
</dbReference>
<feature type="compositionally biased region" description="Basic residues" evidence="18">
    <location>
        <begin position="591"/>
        <end position="602"/>
    </location>
</feature>
<protein>
    <recommendedName>
        <fullName evidence="17">Phosphoinositide phospholipase C</fullName>
        <ecNumber evidence="17">3.1.4.11</ecNumber>
    </recommendedName>
</protein>
<dbReference type="FunFam" id="3.20.20.190:FF:000006">
    <property type="entry name" value="Phosphoinositide phospholipase C"/>
    <property type="match status" value="1"/>
</dbReference>
<feature type="compositionally biased region" description="Polar residues" evidence="18">
    <location>
        <begin position="1257"/>
        <end position="1266"/>
    </location>
</feature>
<keyword evidence="13" id="KW-0472">Membrane</keyword>
<dbReference type="GO" id="GO:0048015">
    <property type="term" value="P:phosphatidylinositol-mediated signaling"/>
    <property type="evidence" value="ECO:0007669"/>
    <property type="project" value="TreeGrafter"/>
</dbReference>
<gene>
    <name evidence="23" type="ORF">H920_06816</name>
</gene>
<evidence type="ECO:0000256" key="12">
    <source>
        <dbReference type="ARBA" id="ARBA00023098"/>
    </source>
</evidence>
<dbReference type="EMBL" id="KN122247">
    <property type="protein sequence ID" value="KFO31775.1"/>
    <property type="molecule type" value="Genomic_DNA"/>
</dbReference>
<dbReference type="InterPro" id="IPR001192">
    <property type="entry name" value="PI-PLC_fam"/>
</dbReference>
<dbReference type="InterPro" id="IPR015359">
    <property type="entry name" value="PLC_EF-hand-like"/>
</dbReference>
<dbReference type="SUPFAM" id="SSF49562">
    <property type="entry name" value="C2 domain (Calcium/lipid-binding domain, CaLB)"/>
    <property type="match status" value="1"/>
</dbReference>
<dbReference type="CDD" id="cd08633">
    <property type="entry name" value="PI-PLCc_eta2"/>
    <property type="match status" value="1"/>
</dbReference>
<dbReference type="Pfam" id="PF00388">
    <property type="entry name" value="PI-PLC-X"/>
    <property type="match status" value="1"/>
</dbReference>
<dbReference type="PROSITE" id="PS50008">
    <property type="entry name" value="PIPLC_Y_DOMAIN"/>
    <property type="match status" value="1"/>
</dbReference>
<evidence type="ECO:0000313" key="23">
    <source>
        <dbReference type="EMBL" id="KFO31775.1"/>
    </source>
</evidence>
<dbReference type="GO" id="GO:0046488">
    <property type="term" value="P:phosphatidylinositol metabolic process"/>
    <property type="evidence" value="ECO:0007669"/>
    <property type="project" value="TreeGrafter"/>
</dbReference>
<dbReference type="EC" id="3.1.4.11" evidence="17"/>
<dbReference type="InterPro" id="IPR028393">
    <property type="entry name" value="PLC-eta2_cat"/>
</dbReference>
<evidence type="ECO:0000256" key="15">
    <source>
        <dbReference type="ARBA" id="ARBA00023674"/>
    </source>
</evidence>
<feature type="compositionally biased region" description="Basic and acidic residues" evidence="18">
    <location>
        <begin position="1529"/>
        <end position="1539"/>
    </location>
</feature>
<feature type="region of interest" description="Disordered" evidence="18">
    <location>
        <begin position="1044"/>
        <end position="1270"/>
    </location>
</feature>
<dbReference type="SMART" id="SM00239">
    <property type="entry name" value="C2"/>
    <property type="match status" value="1"/>
</dbReference>
<dbReference type="SUPFAM" id="SSF47473">
    <property type="entry name" value="EF-hand"/>
    <property type="match status" value="1"/>
</dbReference>
<evidence type="ECO:0000313" key="24">
    <source>
        <dbReference type="Proteomes" id="UP000028990"/>
    </source>
</evidence>
<keyword evidence="14" id="KW-0807">Transducer</keyword>
<dbReference type="SUPFAM" id="SSF50729">
    <property type="entry name" value="PH domain-like"/>
    <property type="match status" value="1"/>
</dbReference>
<dbReference type="eggNOG" id="KOG0169">
    <property type="taxonomic scope" value="Eukaryota"/>
</dbReference>
<dbReference type="SMART" id="SM00148">
    <property type="entry name" value="PLCXc"/>
    <property type="match status" value="1"/>
</dbReference>
<dbReference type="Pfam" id="PF00168">
    <property type="entry name" value="C2"/>
    <property type="match status" value="1"/>
</dbReference>
<dbReference type="FunFam" id="2.30.29.30:FF:000063">
    <property type="entry name" value="Phosphoinositide phospholipase C"/>
    <property type="match status" value="1"/>
</dbReference>
<evidence type="ECO:0000256" key="5">
    <source>
        <dbReference type="ARBA" id="ARBA00022490"/>
    </source>
</evidence>
<feature type="region of interest" description="Disordered" evidence="18">
    <location>
        <begin position="1304"/>
        <end position="1339"/>
    </location>
</feature>
<dbReference type="Pfam" id="PF00387">
    <property type="entry name" value="PI-PLC-Y"/>
    <property type="match status" value="1"/>
</dbReference>
<feature type="domain" description="PH" evidence="19">
    <location>
        <begin position="47"/>
        <end position="155"/>
    </location>
</feature>
<comment type="catalytic activity">
    <reaction evidence="15">
        <text>a 1,2-diacyl-sn-glycero-3-phospho-(1D-myo-inositol-4,5-bisphosphate) + H2O = 1D-myo-inositol 1,4,5-trisphosphate + a 1,2-diacyl-sn-glycerol + H(+)</text>
        <dbReference type="Rhea" id="RHEA:33179"/>
        <dbReference type="ChEBI" id="CHEBI:15377"/>
        <dbReference type="ChEBI" id="CHEBI:15378"/>
        <dbReference type="ChEBI" id="CHEBI:17815"/>
        <dbReference type="ChEBI" id="CHEBI:58456"/>
        <dbReference type="ChEBI" id="CHEBI:203600"/>
        <dbReference type="EC" id="3.1.4.11"/>
    </reaction>
    <physiologicalReaction direction="left-to-right" evidence="15">
        <dbReference type="Rhea" id="RHEA:33180"/>
    </physiologicalReaction>
</comment>
<dbReference type="Gene3D" id="2.30.29.30">
    <property type="entry name" value="Pleckstrin-homology domain (PH domain)/Phosphotyrosine-binding domain (PTB)"/>
    <property type="match status" value="1"/>
</dbReference>
<feature type="domain" description="EF-hand" evidence="22">
    <location>
        <begin position="211"/>
        <end position="247"/>
    </location>
</feature>
<feature type="region of interest" description="Disordered" evidence="18">
    <location>
        <begin position="915"/>
        <end position="1026"/>
    </location>
</feature>
<dbReference type="InterPro" id="IPR011993">
    <property type="entry name" value="PH-like_dom_sf"/>
</dbReference>
<keyword evidence="10" id="KW-0106">Calcium</keyword>
<evidence type="ECO:0000259" key="20">
    <source>
        <dbReference type="PROSITE" id="PS50004"/>
    </source>
</evidence>
<feature type="compositionally biased region" description="Basic and acidic residues" evidence="18">
    <location>
        <begin position="557"/>
        <end position="584"/>
    </location>
</feature>
<evidence type="ECO:0000256" key="6">
    <source>
        <dbReference type="ARBA" id="ARBA00022553"/>
    </source>
</evidence>
<keyword evidence="12 17" id="KW-0443">Lipid metabolism</keyword>
<dbReference type="GO" id="GO:0016042">
    <property type="term" value="P:lipid catabolic process"/>
    <property type="evidence" value="ECO:0007669"/>
    <property type="project" value="UniProtKB-KW"/>
</dbReference>
<feature type="domain" description="EF-hand" evidence="22">
    <location>
        <begin position="180"/>
        <end position="210"/>
    </location>
</feature>
<dbReference type="PROSITE" id="PS00018">
    <property type="entry name" value="EF_HAND_1"/>
    <property type="match status" value="1"/>
</dbReference>
<dbReference type="GO" id="GO:0005737">
    <property type="term" value="C:cytoplasm"/>
    <property type="evidence" value="ECO:0007669"/>
    <property type="project" value="UniProtKB-SubCell"/>
</dbReference>
<dbReference type="Gene3D" id="2.60.40.150">
    <property type="entry name" value="C2 domain"/>
    <property type="match status" value="1"/>
</dbReference>
<dbReference type="FunFam" id="1.10.238.10:FF:000036">
    <property type="entry name" value="Phosphoinositide phospholipase C"/>
    <property type="match status" value="1"/>
</dbReference>
<dbReference type="GO" id="GO:0004435">
    <property type="term" value="F:phosphatidylinositol-4,5-bisphosphate phospholipase C activity"/>
    <property type="evidence" value="ECO:0007669"/>
    <property type="project" value="UniProtKB-EC"/>
</dbReference>
<feature type="region of interest" description="Disordered" evidence="18">
    <location>
        <begin position="1438"/>
        <end position="1470"/>
    </location>
</feature>
<dbReference type="FunFam" id="3.20.20.190:FF:000002">
    <property type="entry name" value="Phosphoinositide phospholipase C"/>
    <property type="match status" value="1"/>
</dbReference>
<dbReference type="PROSITE" id="PS50222">
    <property type="entry name" value="EF_HAND_2"/>
    <property type="match status" value="2"/>
</dbReference>
<feature type="domain" description="C2" evidence="20">
    <location>
        <begin position="750"/>
        <end position="879"/>
    </location>
</feature>
<dbReference type="Proteomes" id="UP000028990">
    <property type="component" value="Unassembled WGS sequence"/>
</dbReference>
<reference evidence="23 24" key="1">
    <citation type="submission" date="2013-11" db="EMBL/GenBank/DDBJ databases">
        <title>The Damaraland mole rat (Fukomys damarensis) genome and evolution of African mole rats.</title>
        <authorList>
            <person name="Gladyshev V.N."/>
            <person name="Fang X."/>
        </authorList>
    </citation>
    <scope>NUCLEOTIDE SEQUENCE [LARGE SCALE GENOMIC DNA]</scope>
    <source>
        <tissue evidence="23">Liver</tissue>
    </source>
</reference>
<keyword evidence="4" id="KW-1003">Cell membrane</keyword>
<comment type="function">
    <text evidence="16">The production of the second messenger molecules diacylglycerol (DAG) and inositol 1,4,5-trisphosphate (IP3) is mediated by activated phosphatidylinositol-specific phospholipase C enzymes. This phospholipase activity is very sensitive to calcium. May be important for formation and maintenance of the neuronal network in the postnatal brain.</text>
</comment>
<dbReference type="InterPro" id="IPR002048">
    <property type="entry name" value="EF_hand_dom"/>
</dbReference>
<dbReference type="PROSITE" id="PS50003">
    <property type="entry name" value="PH_DOMAIN"/>
    <property type="match status" value="1"/>
</dbReference>
<sequence>MPGPQPSATSRGTGAVACLAEVLLWAGGSVVVLPCWQLSPLVERCMSAMQEGTQMVKLRGSSKGLARFYYLDEHRSCLRWRPSRKNEKAKISIDSIQEVSEGRQSEIFQRYPDGSFDPNCCFSIYHGSHRESLDLVSPSGDEARTWVTGLRYLLAGISDEDSLARRQRTRDQYPWAPGWLKQTFDEADKNGDGSLNISEVLQLLHKLNVNLPRQRVKQMFREADTDDRQGMLGFEEFCAFYKMMSTRRDLYLLLLTYSNHKDYLDAADLQRFLEVEQKMQGVTLQSCYDIIQQFEPCPENKCKGVLGIDGFTNYTRSPAGDIFNPEHHGVHQDMTQPLSHYFITSSHNTYLVGDQLMSQSRADMYTRVLQAGCRCVEVDCWDGPDGEPIVHHGYTLTSKILFRDVIETINKYAFLKNKYPVILSIENHCSVAQQKKMAQYLTDILGDKLDLSAVSGEDATMLPSPQMLKGKILVKGKKLPANISEDAEEGEVSDEDSADEIDEDCKLLNGDASTNRKRVENIAKKKLDSLIKESKIRDCEDPNDFAVSTLPPGKPGHRAEARKNKAEEDVESREDTRASRRDGRLLMSSFSKRKKKGSKLKKVASMEEGDEDPDSAGSQTRGTARQKKTMKLSRALSDLVKYTKSVGSHDVEMEVASSWQVSSFSETKAHQILQQKPAQYLRFNQHQLSRIYPSSYRVDSSNYNPQPFWNAGCQMVALNYQSEGRMLQLNRAKFSANGNCGYVLKPPCMCQGVFNPNSEDPLPGRPKKQLALRVISGQQLPKPRDSMLGDRGEIIDPFVEVEVIGLPVDCSKEQTRVVDDNGFNPMWEETLVFMMHMPEIALVRFLVWDHDPIGRDFIGQRTLAFSSMMPGYRHVYLEGMEEASIFVHVAISDISGKAKQALGLKGLFLRGTKPGSLDSHAAGQPPPRPSVSQRLLRRTASAPTKSQKPGRKGFPELALGTQDVGSEEAADDTVPPSPCPTLETPAHDGPGSSIPRGKAPGAAAVAAERRSPVQVRPLRGLKGSGPAGMASTCMKCVVGSCTGTDNEGLWRERQPSPGPAGRLTTICQQPQAWVEAPGSPCSPGPRAAPGRSKEASKGSGAQRQGAGGSSSSVSLDSSSLDNPGSPQVAPCPPGGAHRQLGALQGEMNALFTQKLEEMRNSSPMFSTGTESRVPGARPFSTQRSISPLCSLEPIEEEAATPTSPPRGRSLHSAGPVAKAASPLQIARGPPGPLQLRTGVHGNSEEAPGKLLNGEGPTGSQTDSRSQPRALVLLPAVRRAKSEGQVPLEPLGAWRPLAGPAPIPAVYSDATGSDRTWQRLEPGSHRDSVSSSSSMSSSDTVIDLSLTSLVLGRSRESLAGTPLGRLPPRPCTASTAPPDLLPVTKSKSNPNLRDAGQLPPTPDALTQAPRLSGPRPWPSRGRLALVGLQDCTAAAKSKSLGDLTADDFAPSFKGSSRSLGRGLGPRGSTQRDTLTEQLRWLTGFQQAGDITSATSLGPAGDRAERDPSFLRRSSSRSQSRVRAIASRARQAQERQQRCRNLDPQAPPEEERGAPEGACSVGLEGCVDATGPPDGTPEQVPGAAESLLLLRL</sequence>
<dbReference type="Pfam" id="PF16457">
    <property type="entry name" value="PH_12"/>
    <property type="match status" value="1"/>
</dbReference>
<dbReference type="InterPro" id="IPR001849">
    <property type="entry name" value="PH_domain"/>
</dbReference>
<feature type="compositionally biased region" description="Polar residues" evidence="18">
    <location>
        <begin position="1484"/>
        <end position="1494"/>
    </location>
</feature>
<dbReference type="InterPro" id="IPR018247">
    <property type="entry name" value="EF_Hand_1_Ca_BS"/>
</dbReference>
<dbReference type="InterPro" id="IPR001711">
    <property type="entry name" value="PLipase_C_Pinositol-sp_Y"/>
</dbReference>
<feature type="domain" description="PI-PLC Y-box" evidence="21">
    <location>
        <begin position="636"/>
        <end position="749"/>
    </location>
</feature>